<dbReference type="EMBL" id="ALAB01000010">
    <property type="protein sequence ID" value="EJI85935.1"/>
    <property type="molecule type" value="Genomic_DNA"/>
</dbReference>
<sequence length="198" mass="23212">MRKSWLEMQTDEEVWNKAHQFATESRNAIHNGIGEFWADTIKKYHDDPDKRLTIALDNLPLPGAFREAKIALRATIRSKRKSKQDYADELELIYRLAVIESFSIPYSKRLKMPGYNVIEHTPGGKLNSLPFNYQNTGYNKLDLTKTDIKWIVEQWGEPKRHSTLHKDYHDLWVEQEDKFSSNFDRKLKELSVLAGFAK</sequence>
<reference evidence="1 2" key="1">
    <citation type="journal article" date="2012" name="J. Bacteriol.">
        <title>Genome Sequence of Pectin-Degrading Alishewanella aestuarii Strain B11T, Isolated from Tidal Flat Sediment.</title>
        <authorList>
            <person name="Jung J."/>
            <person name="Choi S."/>
            <person name="Chun J."/>
            <person name="Park W."/>
        </authorList>
    </citation>
    <scope>NUCLEOTIDE SEQUENCE [LARGE SCALE GENOMIC DNA]</scope>
    <source>
        <strain evidence="1 2">B11</strain>
    </source>
</reference>
<dbReference type="Proteomes" id="UP000012043">
    <property type="component" value="Unassembled WGS sequence"/>
</dbReference>
<dbReference type="AlphaFoldDB" id="J1YDG8"/>
<dbReference type="RefSeq" id="WP_008607493.1">
    <property type="nucleotide sequence ID" value="NZ_ALAB01000010.1"/>
</dbReference>
<accession>J1YDG8</accession>
<evidence type="ECO:0000313" key="2">
    <source>
        <dbReference type="Proteomes" id="UP000012043"/>
    </source>
</evidence>
<name>J1YDG8_9ALTE</name>
<keyword evidence="2" id="KW-1185">Reference proteome</keyword>
<evidence type="ECO:0000313" key="1">
    <source>
        <dbReference type="EMBL" id="EJI85935.1"/>
    </source>
</evidence>
<organism evidence="1 2">
    <name type="scientific">Alishewanella aestuarii B11</name>
    <dbReference type="NCBI Taxonomy" id="1197174"/>
    <lineage>
        <taxon>Bacteria</taxon>
        <taxon>Pseudomonadati</taxon>
        <taxon>Pseudomonadota</taxon>
        <taxon>Gammaproteobacteria</taxon>
        <taxon>Alteromonadales</taxon>
        <taxon>Alteromonadaceae</taxon>
        <taxon>Alishewanella</taxon>
    </lineage>
</organism>
<comment type="caution">
    <text evidence="1">The sequence shown here is derived from an EMBL/GenBank/DDBJ whole genome shotgun (WGS) entry which is preliminary data.</text>
</comment>
<protein>
    <submittedName>
        <fullName evidence="1">Uncharacterized protein</fullName>
    </submittedName>
</protein>
<gene>
    <name evidence="1" type="ORF">AEST_10170</name>
</gene>
<proteinExistence type="predicted"/>